<dbReference type="eggNOG" id="KOG1257">
    <property type="taxonomic scope" value="Eukaryota"/>
</dbReference>
<dbReference type="CDD" id="cd05312">
    <property type="entry name" value="NAD_bind_1_malic_enz"/>
    <property type="match status" value="1"/>
</dbReference>
<dbReference type="PIRSF" id="PIRSF000106">
    <property type="entry name" value="ME"/>
    <property type="match status" value="1"/>
</dbReference>
<evidence type="ECO:0000256" key="8">
    <source>
        <dbReference type="RuleBase" id="RU003426"/>
    </source>
</evidence>
<comment type="cofactor">
    <cofactor evidence="1">
        <name>Mn(2+)</name>
        <dbReference type="ChEBI" id="CHEBI:29035"/>
    </cofactor>
</comment>
<proteinExistence type="inferred from homology"/>
<evidence type="ECO:0000256" key="6">
    <source>
        <dbReference type="PIRSR" id="PIRSR000106-2"/>
    </source>
</evidence>
<dbReference type="FunFam" id="3.40.50.10380:FF:000004">
    <property type="entry name" value="Malic enzyme"/>
    <property type="match status" value="1"/>
</dbReference>
<feature type="binding site" evidence="6">
    <location>
        <position position="419"/>
    </location>
    <ligand>
        <name>(S)-malate</name>
        <dbReference type="ChEBI" id="CHEBI:15589"/>
    </ligand>
</feature>
<dbReference type="SMART" id="SM00919">
    <property type="entry name" value="Malic_M"/>
    <property type="match status" value="1"/>
</dbReference>
<dbReference type="OMA" id="QIVNHMV"/>
<evidence type="ECO:0000256" key="4">
    <source>
        <dbReference type="ARBA" id="ARBA00023002"/>
    </source>
</evidence>
<evidence type="ECO:0000256" key="1">
    <source>
        <dbReference type="ARBA" id="ARBA00001936"/>
    </source>
</evidence>
<keyword evidence="3 7" id="KW-0479">Metal-binding</keyword>
<name>A0A068Y2R7_ECHMU</name>
<dbReference type="AlphaFoldDB" id="A0A068Y2R7"/>
<feature type="active site" description="Proton donor" evidence="5">
    <location>
        <position position="110"/>
    </location>
</feature>
<dbReference type="SUPFAM" id="SSF51735">
    <property type="entry name" value="NAD(P)-binding Rossmann-fold domains"/>
    <property type="match status" value="1"/>
</dbReference>
<dbReference type="EMBL" id="LN902845">
    <property type="protein sequence ID" value="CUT99381.1"/>
    <property type="molecule type" value="Genomic_DNA"/>
</dbReference>
<feature type="binding site" evidence="7">
    <location>
        <position position="254"/>
    </location>
    <ligand>
        <name>a divalent metal cation</name>
        <dbReference type="ChEBI" id="CHEBI:60240"/>
    </ligand>
</feature>
<feature type="binding site" evidence="6">
    <location>
        <position position="163"/>
    </location>
    <ligand>
        <name>(S)-malate</name>
        <dbReference type="ChEBI" id="CHEBI:15589"/>
    </ligand>
</feature>
<feature type="binding site" evidence="6">
    <location>
        <position position="467"/>
    </location>
    <ligand>
        <name>(S)-malate</name>
        <dbReference type="ChEBI" id="CHEBI:15589"/>
    </ligand>
</feature>
<protein>
    <recommendedName>
        <fullName evidence="8">Malic enzyme</fullName>
    </recommendedName>
</protein>
<evidence type="ECO:0000256" key="5">
    <source>
        <dbReference type="PIRSR" id="PIRSR000106-1"/>
    </source>
</evidence>
<dbReference type="InterPro" id="IPR037062">
    <property type="entry name" value="Malic_N_dom_sf"/>
</dbReference>
<dbReference type="Pfam" id="PF00390">
    <property type="entry name" value="malic"/>
    <property type="match status" value="1"/>
</dbReference>
<evidence type="ECO:0000259" key="10">
    <source>
        <dbReference type="SMART" id="SM01274"/>
    </source>
</evidence>
<comment type="cofactor">
    <cofactor evidence="7">
        <name>Mg(2+)</name>
        <dbReference type="ChEBI" id="CHEBI:18420"/>
    </cofactor>
    <cofactor evidence="7">
        <name>Mn(2+)</name>
        <dbReference type="ChEBI" id="CHEBI:29035"/>
    </cofactor>
    <text evidence="7">Divalent metal cations. Prefers magnesium or manganese.</text>
</comment>
<feature type="binding site" evidence="7">
    <location>
        <position position="253"/>
    </location>
    <ligand>
        <name>a divalent metal cation</name>
        <dbReference type="ChEBI" id="CHEBI:60240"/>
    </ligand>
</feature>
<dbReference type="GO" id="GO:0004473">
    <property type="term" value="F:malate dehydrogenase (decarboxylating) (NADP+) activity"/>
    <property type="evidence" value="ECO:0007669"/>
    <property type="project" value="TreeGrafter"/>
</dbReference>
<dbReference type="GO" id="GO:0046872">
    <property type="term" value="F:metal ion binding"/>
    <property type="evidence" value="ECO:0007669"/>
    <property type="project" value="UniProtKB-KW"/>
</dbReference>
<feature type="domain" description="Malic enzyme NAD-binding" evidence="9">
    <location>
        <begin position="278"/>
        <end position="536"/>
    </location>
</feature>
<dbReference type="GO" id="GO:0051287">
    <property type="term" value="F:NAD binding"/>
    <property type="evidence" value="ECO:0007669"/>
    <property type="project" value="InterPro"/>
</dbReference>
<dbReference type="STRING" id="6211.A0A068Y2R7"/>
<dbReference type="Pfam" id="PF03949">
    <property type="entry name" value="Malic_M"/>
    <property type="match status" value="1"/>
</dbReference>
<evidence type="ECO:0000259" key="9">
    <source>
        <dbReference type="SMART" id="SM00919"/>
    </source>
</evidence>
<reference evidence="11" key="2">
    <citation type="submission" date="2015-11" db="EMBL/GenBank/DDBJ databases">
        <authorList>
            <person name="Zhang Y."/>
            <person name="Guo Z."/>
        </authorList>
    </citation>
    <scope>NUCLEOTIDE SEQUENCE</scope>
</reference>
<comment type="similarity">
    <text evidence="2 8">Belongs to the malic enzymes family.</text>
</comment>
<dbReference type="Gene3D" id="3.40.50.10380">
    <property type="entry name" value="Malic enzyme, N-terminal domain"/>
    <property type="match status" value="1"/>
</dbReference>
<accession>A0A068Y2R7</accession>
<dbReference type="NCBIfam" id="NF010052">
    <property type="entry name" value="PRK13529.1"/>
    <property type="match status" value="1"/>
</dbReference>
<sequence length="583" mass="65126">MMRRSLVQFIARRCFASEIHSYGVGVLRNPATNKGTAFTIRERQLLGIHGLLPPAVSNLDVQSRKMINNLKRLEDNLQRYIFLIGLQDRNETLFYKVVTEHTEYCMPLIYTPTVGLACQKYGLVFRRPRGLYITIHDRYNIDDILKNWPEPIVRTIVVTDGERILGLGDLGAYGMGIPVGKLSLYSALAGVNPRHCLPIVLDVGSDNQDLLNDMLYLGIKHKRIRDARYDELLDNFMRAIVRRYGNNCLVQFEDFGNRNAFRILERYRHDYCTFNDDIQGTASVTVAGLIAAGRLTGRRLSDDTYLFVGAGEAASGIAHLLKTAMVMHGLPEADAINKIYMFDKDGLLVEGRPEGNIDEHNSTFVRTDVEPMRNLEEIVRKLKPTALIGASGVGGLFTHRILQQMKKNVDRPIIFALSNPTDKAECTAEAAYNTTGGACVFASGSPFGEVTMNVGGQVKTFKPGQCNNSYIFPGVGLAITACKLRPIPDECFAVAADCLAEQVKEEDLALGRVFPPLSQIRPVSLAIAHRVAEFAYEEDVAHLIPKPENLVAHIQDQMYVPKYDSALPDFYDWPEEAIRKPLE</sequence>
<dbReference type="PROSITE" id="PS00331">
    <property type="entry name" value="MALIC_ENZYMES"/>
    <property type="match status" value="1"/>
</dbReference>
<dbReference type="OrthoDB" id="5365701at2759"/>
<feature type="active site" description="Proton acceptor" evidence="5">
    <location>
        <position position="181"/>
    </location>
</feature>
<dbReference type="SUPFAM" id="SSF53223">
    <property type="entry name" value="Aminoacid dehydrogenase-like, N-terminal domain"/>
    <property type="match status" value="1"/>
</dbReference>
<keyword evidence="12" id="KW-1185">Reference proteome</keyword>
<evidence type="ECO:0000313" key="12">
    <source>
        <dbReference type="Proteomes" id="UP000017246"/>
    </source>
</evidence>
<dbReference type="InterPro" id="IPR012302">
    <property type="entry name" value="Malic_NAD-bd"/>
</dbReference>
<dbReference type="InterPro" id="IPR046346">
    <property type="entry name" value="Aminoacid_DH-like_N_sf"/>
</dbReference>
<evidence type="ECO:0000256" key="2">
    <source>
        <dbReference type="ARBA" id="ARBA00008785"/>
    </source>
</evidence>
<dbReference type="PANTHER" id="PTHR23406">
    <property type="entry name" value="MALIC ENZYME-RELATED"/>
    <property type="match status" value="1"/>
</dbReference>
<keyword evidence="4 8" id="KW-0560">Oxidoreductase</keyword>
<dbReference type="GO" id="GO:0006108">
    <property type="term" value="P:malate metabolic process"/>
    <property type="evidence" value="ECO:0007669"/>
    <property type="project" value="TreeGrafter"/>
</dbReference>
<dbReference type="InterPro" id="IPR012301">
    <property type="entry name" value="Malic_N_dom"/>
</dbReference>
<feature type="binding site" evidence="7">
    <location>
        <position position="277"/>
    </location>
    <ligand>
        <name>a divalent metal cation</name>
        <dbReference type="ChEBI" id="CHEBI:60240"/>
    </ligand>
</feature>
<dbReference type="GO" id="GO:0005739">
    <property type="term" value="C:mitochondrion"/>
    <property type="evidence" value="ECO:0007669"/>
    <property type="project" value="TreeGrafter"/>
</dbReference>
<dbReference type="SMART" id="SM01274">
    <property type="entry name" value="malic"/>
    <property type="match status" value="1"/>
</dbReference>
<dbReference type="InterPro" id="IPR015884">
    <property type="entry name" value="Malic_enzyme_CS"/>
</dbReference>
<dbReference type="InterPro" id="IPR001891">
    <property type="entry name" value="Malic_OxRdtase"/>
</dbReference>
<dbReference type="PRINTS" id="PR00072">
    <property type="entry name" value="MALOXRDTASE"/>
</dbReference>
<dbReference type="Gene3D" id="3.40.50.720">
    <property type="entry name" value="NAD(P)-binding Rossmann-like Domain"/>
    <property type="match status" value="1"/>
</dbReference>
<evidence type="ECO:0000313" key="11">
    <source>
        <dbReference type="EMBL" id="CUT99381.1"/>
    </source>
</evidence>
<dbReference type="FunFam" id="3.40.50.720:FF:000060">
    <property type="entry name" value="Malic enzyme"/>
    <property type="match status" value="1"/>
</dbReference>
<dbReference type="InterPro" id="IPR036291">
    <property type="entry name" value="NAD(P)-bd_dom_sf"/>
</dbReference>
<dbReference type="PANTHER" id="PTHR23406:SF90">
    <property type="entry name" value="MALIC ENZYME-RELATED"/>
    <property type="match status" value="1"/>
</dbReference>
<reference evidence="11" key="1">
    <citation type="journal article" date="2013" name="Nature">
        <title>The genomes of four tapeworm species reveal adaptations to parasitism.</title>
        <authorList>
            <person name="Tsai I.J."/>
            <person name="Zarowiecki M."/>
            <person name="Holroyd N."/>
            <person name="Garciarrubio A."/>
            <person name="Sanchez-Flores A."/>
            <person name="Brooks K.L."/>
            <person name="Tracey A."/>
            <person name="Bobes R.J."/>
            <person name="Fragoso G."/>
            <person name="Sciutto E."/>
            <person name="Aslett M."/>
            <person name="Beasley H."/>
            <person name="Bennett H.M."/>
            <person name="Cai J."/>
            <person name="Camicia F."/>
            <person name="Clark R."/>
            <person name="Cucher M."/>
            <person name="De Silva N."/>
            <person name="Day T.A."/>
            <person name="Deplazes P."/>
            <person name="Estrada K."/>
            <person name="Fernandez C."/>
            <person name="Holland P.W."/>
            <person name="Hou J."/>
            <person name="Hu S."/>
            <person name="Huckvale T."/>
            <person name="Hung S.S."/>
            <person name="Kamenetzky L."/>
            <person name="Keane J.A."/>
            <person name="Kiss F."/>
            <person name="Koziol U."/>
            <person name="Lambert O."/>
            <person name="Liu K."/>
            <person name="Luo X."/>
            <person name="Luo Y."/>
            <person name="Macchiaroli N."/>
            <person name="Nichol S."/>
            <person name="Paps J."/>
            <person name="Parkinson J."/>
            <person name="Pouchkina-Stantcheva N."/>
            <person name="Riddiford N."/>
            <person name="Rosenzvit M."/>
            <person name="Salinas G."/>
            <person name="Wasmuth J.D."/>
            <person name="Zamanian M."/>
            <person name="Zheng Y."/>
            <person name="Cai X."/>
            <person name="Soberon X."/>
            <person name="Olson P.D."/>
            <person name="Laclette J.P."/>
            <person name="Brehm K."/>
            <person name="Berriman M."/>
            <person name="Garciarrubio A."/>
            <person name="Bobes R.J."/>
            <person name="Fragoso G."/>
            <person name="Sanchez-Flores A."/>
            <person name="Estrada K."/>
            <person name="Cevallos M.A."/>
            <person name="Morett E."/>
            <person name="Gonzalez V."/>
            <person name="Portillo T."/>
            <person name="Ochoa-Leyva A."/>
            <person name="Jose M.V."/>
            <person name="Sciutto E."/>
            <person name="Landa A."/>
            <person name="Jimenez L."/>
            <person name="Valdes V."/>
            <person name="Carrero J.C."/>
            <person name="Larralde C."/>
            <person name="Morales-Montor J."/>
            <person name="Limon-Lason J."/>
            <person name="Soberon X."/>
            <person name="Laclette J.P."/>
        </authorList>
    </citation>
    <scope>NUCLEOTIDE SEQUENCE [LARGE SCALE GENOMIC DNA]</scope>
</reference>
<dbReference type="Proteomes" id="UP000017246">
    <property type="component" value="Unassembled WGS sequence"/>
</dbReference>
<organism evidence="11 12">
    <name type="scientific">Echinococcus multilocularis</name>
    <name type="common">Fox tapeworm</name>
    <dbReference type="NCBI Taxonomy" id="6211"/>
    <lineage>
        <taxon>Eukaryota</taxon>
        <taxon>Metazoa</taxon>
        <taxon>Spiralia</taxon>
        <taxon>Lophotrochozoa</taxon>
        <taxon>Platyhelminthes</taxon>
        <taxon>Cestoda</taxon>
        <taxon>Eucestoda</taxon>
        <taxon>Cyclophyllidea</taxon>
        <taxon>Taeniidae</taxon>
        <taxon>Echinococcus</taxon>
    </lineage>
</organism>
<feature type="domain" description="Malic enzyme N-terminal" evidence="10">
    <location>
        <begin position="87"/>
        <end position="268"/>
    </location>
</feature>
<evidence type="ECO:0000256" key="3">
    <source>
        <dbReference type="ARBA" id="ARBA00022723"/>
    </source>
</evidence>
<evidence type="ECO:0000256" key="7">
    <source>
        <dbReference type="PIRSR" id="PIRSR000106-3"/>
    </source>
</evidence>